<evidence type="ECO:0000313" key="2">
    <source>
        <dbReference type="Proteomes" id="UP001470230"/>
    </source>
</evidence>
<sequence length="90" mass="10509">MNNNNARSNIPVLKRNDGIWTFELRPFDYTENDDSKDVFKPFFLDDISMTFSKIPAIYISDGELQAKNLRNKKSFDISKSIQCPYAPKRQ</sequence>
<organism evidence="1 2">
    <name type="scientific">Tritrichomonas musculus</name>
    <dbReference type="NCBI Taxonomy" id="1915356"/>
    <lineage>
        <taxon>Eukaryota</taxon>
        <taxon>Metamonada</taxon>
        <taxon>Parabasalia</taxon>
        <taxon>Tritrichomonadida</taxon>
        <taxon>Tritrichomonadidae</taxon>
        <taxon>Tritrichomonas</taxon>
    </lineage>
</organism>
<protein>
    <submittedName>
        <fullName evidence="1">Uncharacterized protein</fullName>
    </submittedName>
</protein>
<name>A0ABR2L8A2_9EUKA</name>
<dbReference type="Proteomes" id="UP001470230">
    <property type="component" value="Unassembled WGS sequence"/>
</dbReference>
<accession>A0ABR2L8A2</accession>
<proteinExistence type="predicted"/>
<evidence type="ECO:0000313" key="1">
    <source>
        <dbReference type="EMBL" id="KAK8899226.1"/>
    </source>
</evidence>
<comment type="caution">
    <text evidence="1">The sequence shown here is derived from an EMBL/GenBank/DDBJ whole genome shotgun (WGS) entry which is preliminary data.</text>
</comment>
<keyword evidence="2" id="KW-1185">Reference proteome</keyword>
<reference evidence="1 2" key="1">
    <citation type="submission" date="2024-04" db="EMBL/GenBank/DDBJ databases">
        <title>Tritrichomonas musculus Genome.</title>
        <authorList>
            <person name="Alves-Ferreira E."/>
            <person name="Grigg M."/>
            <person name="Lorenzi H."/>
            <person name="Galac M."/>
        </authorList>
    </citation>
    <scope>NUCLEOTIDE SEQUENCE [LARGE SCALE GENOMIC DNA]</scope>
    <source>
        <strain evidence="1 2">EAF2021</strain>
    </source>
</reference>
<gene>
    <name evidence="1" type="ORF">M9Y10_001531</name>
</gene>
<dbReference type="EMBL" id="JAPFFF010000001">
    <property type="protein sequence ID" value="KAK8899226.1"/>
    <property type="molecule type" value="Genomic_DNA"/>
</dbReference>